<dbReference type="EMBL" id="VSRR010000699">
    <property type="protein sequence ID" value="MPC18657.1"/>
    <property type="molecule type" value="Genomic_DNA"/>
</dbReference>
<evidence type="ECO:0000313" key="2">
    <source>
        <dbReference type="Proteomes" id="UP000324222"/>
    </source>
</evidence>
<accession>A0A5B7DBR0</accession>
<gene>
    <name evidence="1" type="ORF">E2C01_011549</name>
</gene>
<proteinExistence type="predicted"/>
<comment type="caution">
    <text evidence="1">The sequence shown here is derived from an EMBL/GenBank/DDBJ whole genome shotgun (WGS) entry which is preliminary data.</text>
</comment>
<sequence length="86" mass="8983">MTEVVAQPAQTPVYPAQQQLPASGCSPPGTLVVAWFLAVFCEETVVMSPLNSVLSSTLLTISSTDIPSIPTFGSSTGVEWVSSKVL</sequence>
<dbReference type="Proteomes" id="UP000324222">
    <property type="component" value="Unassembled WGS sequence"/>
</dbReference>
<name>A0A5B7DBR0_PORTR</name>
<protein>
    <submittedName>
        <fullName evidence="1">Uncharacterized protein</fullName>
    </submittedName>
</protein>
<evidence type="ECO:0000313" key="1">
    <source>
        <dbReference type="EMBL" id="MPC18657.1"/>
    </source>
</evidence>
<reference evidence="1 2" key="1">
    <citation type="submission" date="2019-05" db="EMBL/GenBank/DDBJ databases">
        <title>Another draft genome of Portunus trituberculatus and its Hox gene families provides insights of decapod evolution.</title>
        <authorList>
            <person name="Jeong J.-H."/>
            <person name="Song I."/>
            <person name="Kim S."/>
            <person name="Choi T."/>
            <person name="Kim D."/>
            <person name="Ryu S."/>
            <person name="Kim W."/>
        </authorList>
    </citation>
    <scope>NUCLEOTIDE SEQUENCE [LARGE SCALE GENOMIC DNA]</scope>
    <source>
        <tissue evidence="1">Muscle</tissue>
    </source>
</reference>
<dbReference type="AlphaFoldDB" id="A0A5B7DBR0"/>
<keyword evidence="2" id="KW-1185">Reference proteome</keyword>
<organism evidence="1 2">
    <name type="scientific">Portunus trituberculatus</name>
    <name type="common">Swimming crab</name>
    <name type="synonym">Neptunus trituberculatus</name>
    <dbReference type="NCBI Taxonomy" id="210409"/>
    <lineage>
        <taxon>Eukaryota</taxon>
        <taxon>Metazoa</taxon>
        <taxon>Ecdysozoa</taxon>
        <taxon>Arthropoda</taxon>
        <taxon>Crustacea</taxon>
        <taxon>Multicrustacea</taxon>
        <taxon>Malacostraca</taxon>
        <taxon>Eumalacostraca</taxon>
        <taxon>Eucarida</taxon>
        <taxon>Decapoda</taxon>
        <taxon>Pleocyemata</taxon>
        <taxon>Brachyura</taxon>
        <taxon>Eubrachyura</taxon>
        <taxon>Portunoidea</taxon>
        <taxon>Portunidae</taxon>
        <taxon>Portuninae</taxon>
        <taxon>Portunus</taxon>
    </lineage>
</organism>